<evidence type="ECO:0000256" key="1">
    <source>
        <dbReference type="ARBA" id="ARBA00005695"/>
    </source>
</evidence>
<evidence type="ECO:0000256" key="2">
    <source>
        <dbReference type="ARBA" id="ARBA00022729"/>
    </source>
</evidence>
<keyword evidence="5" id="KW-1185">Reference proteome</keyword>
<dbReference type="SUPFAM" id="SSF53850">
    <property type="entry name" value="Periplasmic binding protein-like II"/>
    <property type="match status" value="1"/>
</dbReference>
<dbReference type="InterPro" id="IPR039424">
    <property type="entry name" value="SBP_5"/>
</dbReference>
<dbReference type="GO" id="GO:0015833">
    <property type="term" value="P:peptide transport"/>
    <property type="evidence" value="ECO:0007669"/>
    <property type="project" value="TreeGrafter"/>
</dbReference>
<dbReference type="PIRSF" id="PIRSF002741">
    <property type="entry name" value="MppA"/>
    <property type="match status" value="1"/>
</dbReference>
<dbReference type="GO" id="GO:0043190">
    <property type="term" value="C:ATP-binding cassette (ABC) transporter complex"/>
    <property type="evidence" value="ECO:0007669"/>
    <property type="project" value="InterPro"/>
</dbReference>
<dbReference type="Proteomes" id="UP000595610">
    <property type="component" value="Chromosome 2"/>
</dbReference>
<evidence type="ECO:0000259" key="3">
    <source>
        <dbReference type="Pfam" id="PF00496"/>
    </source>
</evidence>
<dbReference type="RefSeq" id="WP_084585364.1">
    <property type="nucleotide sequence ID" value="NZ_CP066076.1"/>
</dbReference>
<feature type="domain" description="Solute-binding protein family 5" evidence="3">
    <location>
        <begin position="92"/>
        <end position="447"/>
    </location>
</feature>
<evidence type="ECO:0000313" key="4">
    <source>
        <dbReference type="EMBL" id="QQC66320.1"/>
    </source>
</evidence>
<evidence type="ECO:0000313" key="5">
    <source>
        <dbReference type="Proteomes" id="UP000595610"/>
    </source>
</evidence>
<dbReference type="Gene3D" id="3.10.105.10">
    <property type="entry name" value="Dipeptide-binding Protein, Domain 3"/>
    <property type="match status" value="1"/>
</dbReference>
<dbReference type="EMBL" id="CP066076">
    <property type="protein sequence ID" value="QQC66320.1"/>
    <property type="molecule type" value="Genomic_DNA"/>
</dbReference>
<sequence>MSHRGGFHSGRRNALIGLAGGAAGLTLGTFGSLARAAAQSSAVAPRHGGRLTLLVNPEPNVLINFATTAGAEQKISPKVTEGLLSYDFNVQPRAQLATAWSISADGLQYTFRLREGVRWHDGQPFTSKDVVVSIGLLKQYHSRGRSTFANVSEVRTPDTHTAVLKLSKPAPYLIYALAASESPIVPAHLYGSGDPLNNPHNIDPIGTGPYRFKSWERGSHAVFVRNPDYWDAPKPYVDELVVRFIGDAAARAVALETGELDLAGENPVPLVDIQRLQALPHLALETRGYSYDAAQTQLQFNLDNRYLSQLKVRQAIAHSIDRQAILQSVWYGYGIVAPSPISPLLTQFYDPHAPAAPFDLAQAGRLLDEAGLPRQSNGFRFPLTIDYNPYDPTFARLAEYLRQTLRRVGIESTVRSQDFGAYVKRIYTDRDFALDANFLGNTFDPTVGVQRLYWSRNFRKGVPFSNAAHYDNPEVDRLLEAAAVENDPATRVKYFRQFQQVVGRDLPIIDLVTLKQVTLYNRRVHNHTVTADGLDGNLADVFIA</sequence>
<organism evidence="4 5">
    <name type="scientific">Paraburkholderia ginsengisoli</name>
    <dbReference type="NCBI Taxonomy" id="311231"/>
    <lineage>
        <taxon>Bacteria</taxon>
        <taxon>Pseudomonadati</taxon>
        <taxon>Pseudomonadota</taxon>
        <taxon>Betaproteobacteria</taxon>
        <taxon>Burkholderiales</taxon>
        <taxon>Burkholderiaceae</taxon>
        <taxon>Paraburkholderia</taxon>
    </lineage>
</organism>
<dbReference type="Gene3D" id="3.40.190.10">
    <property type="entry name" value="Periplasmic binding protein-like II"/>
    <property type="match status" value="1"/>
</dbReference>
<accession>A0A7T4TBC4</accession>
<dbReference type="KEGG" id="pgis:I6I06_26475"/>
<comment type="similarity">
    <text evidence="1">Belongs to the bacterial solute-binding protein 5 family.</text>
</comment>
<dbReference type="PANTHER" id="PTHR30290:SF38">
    <property type="entry name" value="D,D-DIPEPTIDE-BINDING PERIPLASMIC PROTEIN DDPA-RELATED"/>
    <property type="match status" value="1"/>
</dbReference>
<name>A0A7T4TBC4_9BURK</name>
<dbReference type="GO" id="GO:1904680">
    <property type="term" value="F:peptide transmembrane transporter activity"/>
    <property type="evidence" value="ECO:0007669"/>
    <property type="project" value="TreeGrafter"/>
</dbReference>
<dbReference type="CDD" id="cd08517">
    <property type="entry name" value="PBP2_NikA_DppA_OppA_like_13"/>
    <property type="match status" value="1"/>
</dbReference>
<reference evidence="4 5" key="1">
    <citation type="submission" date="2020-12" db="EMBL/GenBank/DDBJ databases">
        <title>FDA dAtabase for Regulatory Grade micrObial Sequences (FDA-ARGOS): Supporting development and validation of Infectious Disease Dx tests.</title>
        <authorList>
            <person name="Nelson B."/>
            <person name="Plummer A."/>
            <person name="Tallon L."/>
            <person name="Sadzewicz L."/>
            <person name="Zhao X."/>
            <person name="Boylan J."/>
            <person name="Ott S."/>
            <person name="Bowen H."/>
            <person name="Vavikolanu K."/>
            <person name="Mehta A."/>
            <person name="Aluvathingal J."/>
            <person name="Nadendla S."/>
            <person name="Myers T."/>
            <person name="Yan Y."/>
            <person name="Sichtig H."/>
        </authorList>
    </citation>
    <scope>NUCLEOTIDE SEQUENCE [LARGE SCALE GENOMIC DNA]</scope>
    <source>
        <strain evidence="4 5">FDAARGOS_1049</strain>
    </source>
</reference>
<gene>
    <name evidence="4" type="ORF">I6I06_26475</name>
</gene>
<dbReference type="InterPro" id="IPR000914">
    <property type="entry name" value="SBP_5_dom"/>
</dbReference>
<dbReference type="AlphaFoldDB" id="A0A7T4TBC4"/>
<dbReference type="Pfam" id="PF00496">
    <property type="entry name" value="SBP_bac_5"/>
    <property type="match status" value="1"/>
</dbReference>
<dbReference type="GO" id="GO:0030288">
    <property type="term" value="C:outer membrane-bounded periplasmic space"/>
    <property type="evidence" value="ECO:0007669"/>
    <property type="project" value="UniProtKB-ARBA"/>
</dbReference>
<dbReference type="PROSITE" id="PS51318">
    <property type="entry name" value="TAT"/>
    <property type="match status" value="1"/>
</dbReference>
<keyword evidence="2" id="KW-0732">Signal</keyword>
<dbReference type="InterPro" id="IPR006311">
    <property type="entry name" value="TAT_signal"/>
</dbReference>
<proteinExistence type="inferred from homology"/>
<dbReference type="InterPro" id="IPR030678">
    <property type="entry name" value="Peptide/Ni-bd"/>
</dbReference>
<dbReference type="PANTHER" id="PTHR30290">
    <property type="entry name" value="PERIPLASMIC BINDING COMPONENT OF ABC TRANSPORTER"/>
    <property type="match status" value="1"/>
</dbReference>
<protein>
    <submittedName>
        <fullName evidence="4">ABC transporter substrate-binding protein</fullName>
    </submittedName>
</protein>